<evidence type="ECO:0000313" key="1">
    <source>
        <dbReference type="EMBL" id="KAF7405388.1"/>
    </source>
</evidence>
<dbReference type="AlphaFoldDB" id="A0A834KEP4"/>
<dbReference type="EMBL" id="JACSEA010000003">
    <property type="protein sequence ID" value="KAF7405388.1"/>
    <property type="molecule type" value="Genomic_DNA"/>
</dbReference>
<proteinExistence type="predicted"/>
<comment type="caution">
    <text evidence="1">The sequence shown here is derived from an EMBL/GenBank/DDBJ whole genome shotgun (WGS) entry which is preliminary data.</text>
</comment>
<protein>
    <submittedName>
        <fullName evidence="1">Uncharacterized protein</fullName>
    </submittedName>
</protein>
<keyword evidence="2" id="KW-1185">Reference proteome</keyword>
<reference evidence="1" key="1">
    <citation type="journal article" date="2020" name="G3 (Bethesda)">
        <title>High-Quality Assemblies for Three Invasive Social Wasps from the &lt;i&gt;Vespula&lt;/i&gt; Genus.</title>
        <authorList>
            <person name="Harrop T.W.R."/>
            <person name="Guhlin J."/>
            <person name="McLaughlin G.M."/>
            <person name="Permina E."/>
            <person name="Stockwell P."/>
            <person name="Gilligan J."/>
            <person name="Le Lec M.F."/>
            <person name="Gruber M.A.M."/>
            <person name="Quinn O."/>
            <person name="Lovegrove M."/>
            <person name="Duncan E.J."/>
            <person name="Remnant E.J."/>
            <person name="Van Eeckhoven J."/>
            <person name="Graham B."/>
            <person name="Knapp R.A."/>
            <person name="Langford K.W."/>
            <person name="Kronenberg Z."/>
            <person name="Press M.O."/>
            <person name="Eacker S.M."/>
            <person name="Wilson-Rankin E.E."/>
            <person name="Purcell J."/>
            <person name="Lester P.J."/>
            <person name="Dearden P.K."/>
        </authorList>
    </citation>
    <scope>NUCLEOTIDE SEQUENCE</scope>
    <source>
        <strain evidence="1">Marl-1</strain>
    </source>
</reference>
<sequence>MFTNILINNYGVGVEVGGIESTPSWSSHSSPSNKLVVGRAWRATFIEHRDDGGIQAWWPLPAPIANINLFCVSLSLQFSKLGKRMTRSRAAMSNFGEHRTSKQPRAIRTVKQAKQGRDIGYALIRGVQLLSGDNERRRGGVLGGGGGGGGGWLEEGRLTAIRRILHSGKELIKDFQREKKTDSSLYVARSLLIQRTVDPT</sequence>
<evidence type="ECO:0000313" key="2">
    <source>
        <dbReference type="Proteomes" id="UP000614350"/>
    </source>
</evidence>
<dbReference type="Proteomes" id="UP000614350">
    <property type="component" value="Unassembled WGS sequence"/>
</dbReference>
<name>A0A834KEP4_VESVU</name>
<organism evidence="1 2">
    <name type="scientific">Vespula vulgaris</name>
    <name type="common">Yellow jacket</name>
    <name type="synonym">Wasp</name>
    <dbReference type="NCBI Taxonomy" id="7454"/>
    <lineage>
        <taxon>Eukaryota</taxon>
        <taxon>Metazoa</taxon>
        <taxon>Ecdysozoa</taxon>
        <taxon>Arthropoda</taxon>
        <taxon>Hexapoda</taxon>
        <taxon>Insecta</taxon>
        <taxon>Pterygota</taxon>
        <taxon>Neoptera</taxon>
        <taxon>Endopterygota</taxon>
        <taxon>Hymenoptera</taxon>
        <taxon>Apocrita</taxon>
        <taxon>Aculeata</taxon>
        <taxon>Vespoidea</taxon>
        <taxon>Vespidae</taxon>
        <taxon>Vespinae</taxon>
        <taxon>Vespula</taxon>
    </lineage>
</organism>
<accession>A0A834KEP4</accession>
<gene>
    <name evidence="1" type="ORF">HZH66_004294</name>
</gene>